<proteinExistence type="predicted"/>
<dbReference type="RefSeq" id="WP_220104070.1">
    <property type="nucleotide sequence ID" value="NZ_JAHZSS010000010.1"/>
</dbReference>
<dbReference type="EMBL" id="JAHZSS010000010">
    <property type="protein sequence ID" value="MBW8191387.1"/>
    <property type="molecule type" value="Genomic_DNA"/>
</dbReference>
<reference evidence="1" key="1">
    <citation type="submission" date="2021-07" db="EMBL/GenBank/DDBJ databases">
        <title>Neiella marina sp. nov., isolated from the intestinal content of sea cucumber Apostichopus japonicus.</title>
        <authorList>
            <person name="Bai X."/>
        </authorList>
    </citation>
    <scope>NUCLEOTIDE SEQUENCE</scope>
    <source>
        <strain evidence="1">126</strain>
    </source>
</reference>
<organism evidence="1 2">
    <name type="scientific">Neiella holothuriorum</name>
    <dbReference type="NCBI Taxonomy" id="2870530"/>
    <lineage>
        <taxon>Bacteria</taxon>
        <taxon>Pseudomonadati</taxon>
        <taxon>Pseudomonadota</taxon>
        <taxon>Gammaproteobacteria</taxon>
        <taxon>Alteromonadales</taxon>
        <taxon>Echinimonadaceae</taxon>
        <taxon>Neiella</taxon>
    </lineage>
</organism>
<comment type="caution">
    <text evidence="1">The sequence shown here is derived from an EMBL/GenBank/DDBJ whole genome shotgun (WGS) entry which is preliminary data.</text>
</comment>
<evidence type="ECO:0000313" key="2">
    <source>
        <dbReference type="Proteomes" id="UP001166251"/>
    </source>
</evidence>
<keyword evidence="2" id="KW-1185">Reference proteome</keyword>
<gene>
    <name evidence="1" type="ORF">K0504_10085</name>
</gene>
<protein>
    <submittedName>
        <fullName evidence="1">Uncharacterized protein</fullName>
    </submittedName>
</protein>
<name>A0ABS7EGB9_9GAMM</name>
<accession>A0ABS7EGB9</accession>
<dbReference type="Proteomes" id="UP001166251">
    <property type="component" value="Unassembled WGS sequence"/>
</dbReference>
<sequence>MKNMCDVAEKYDIRAPLVQLESGLEMRDYIRACANFSMTAKVTELVSQIAAECFDNEDRLTSINQLSKSTIKKSPSTIRAQLVKLEEAGLCEAQYVTTDPIRNRRGTLYLLKMPSKEVAATAIAAMATEPKDAYSTKILQTELESRTEVSEDRESYGMLFVVRYLVKAMRTNRKDRSTKFNVPVTSADGQVVNIVSEAEGGRLMAVPDLAYYSGAISWLLAYMEAELSDGKEPATETYNIPLHQLIIMSKKASAEDATSLGYGNAAIEGLRKISATTFNIEDIPANDKRFIQVEQEFIKLFRLERVGSYDDGSGNRRRIVTIQFPLGTVKQCWRAVTDHGTTPSLVLIEDDLLQSKNEIEILFGLWAKDLIRSGRAQFVRRLLNWNQLRELVAPNSQLSEFKRKFTTFMIEHRDETYAPSKDSAKHRESLVQLHNNLWVNQNGKREYILEYGKALAHGLIINVGYDESTNQTLIHLRLQIGEGLGIRFDDDFSSSKPRKLSNVDQSSFDF</sequence>
<evidence type="ECO:0000313" key="1">
    <source>
        <dbReference type="EMBL" id="MBW8191387.1"/>
    </source>
</evidence>